<dbReference type="Proteomes" id="UP000824890">
    <property type="component" value="Unassembled WGS sequence"/>
</dbReference>
<evidence type="ECO:0008006" key="4">
    <source>
        <dbReference type="Google" id="ProtNLM"/>
    </source>
</evidence>
<dbReference type="PANTHER" id="PTHR35218:SF9">
    <property type="entry name" value="ENDONUCLEASE_EXONUCLEASE_PHOSPHATASE DOMAIN-CONTAINING PROTEIN"/>
    <property type="match status" value="1"/>
</dbReference>
<evidence type="ECO:0000313" key="3">
    <source>
        <dbReference type="Proteomes" id="UP000824890"/>
    </source>
</evidence>
<proteinExistence type="predicted"/>
<feature type="compositionally biased region" description="Polar residues" evidence="1">
    <location>
        <begin position="103"/>
        <end position="112"/>
    </location>
</feature>
<evidence type="ECO:0000256" key="1">
    <source>
        <dbReference type="SAM" id="MobiDB-lite"/>
    </source>
</evidence>
<dbReference type="InterPro" id="IPR036691">
    <property type="entry name" value="Endo/exonu/phosph_ase_sf"/>
</dbReference>
<name>A0ABQ8DHA7_BRANA</name>
<reference evidence="2 3" key="1">
    <citation type="submission" date="2021-05" db="EMBL/GenBank/DDBJ databases">
        <title>Genome Assembly of Synthetic Allotetraploid Brassica napus Reveals Homoeologous Exchanges between Subgenomes.</title>
        <authorList>
            <person name="Davis J.T."/>
        </authorList>
    </citation>
    <scope>NUCLEOTIDE SEQUENCE [LARGE SCALE GENOMIC DNA]</scope>
    <source>
        <strain evidence="3">cv. Da-Ae</strain>
        <tissue evidence="2">Seedling</tissue>
    </source>
</reference>
<gene>
    <name evidence="2" type="ORF">HID58_014450</name>
</gene>
<dbReference type="EMBL" id="JAGKQM010000004">
    <property type="protein sequence ID" value="KAH0928723.1"/>
    <property type="molecule type" value="Genomic_DNA"/>
</dbReference>
<feature type="region of interest" description="Disordered" evidence="1">
    <location>
        <begin position="91"/>
        <end position="112"/>
    </location>
</feature>
<dbReference type="PANTHER" id="PTHR35218">
    <property type="entry name" value="RNASE H DOMAIN-CONTAINING PROTEIN"/>
    <property type="match status" value="1"/>
</dbReference>
<organism evidence="2 3">
    <name type="scientific">Brassica napus</name>
    <name type="common">Rape</name>
    <dbReference type="NCBI Taxonomy" id="3708"/>
    <lineage>
        <taxon>Eukaryota</taxon>
        <taxon>Viridiplantae</taxon>
        <taxon>Streptophyta</taxon>
        <taxon>Embryophyta</taxon>
        <taxon>Tracheophyta</taxon>
        <taxon>Spermatophyta</taxon>
        <taxon>Magnoliopsida</taxon>
        <taxon>eudicotyledons</taxon>
        <taxon>Gunneridae</taxon>
        <taxon>Pentapetalae</taxon>
        <taxon>rosids</taxon>
        <taxon>malvids</taxon>
        <taxon>Brassicales</taxon>
        <taxon>Brassicaceae</taxon>
        <taxon>Brassiceae</taxon>
        <taxon>Brassica</taxon>
    </lineage>
</organism>
<evidence type="ECO:0000313" key="2">
    <source>
        <dbReference type="EMBL" id="KAH0928723.1"/>
    </source>
</evidence>
<sequence>MKKSRTVTEGGRQKVLAGERDAHRRRIVPVLHATNGEVVVNTGEDNGGAMEGTADRSFLDDPILPSPGSLQGADPVVVYNRYESLAALELTSEGSDQKDSSELETPSAQIPSTDDLVLISSDHSAAASVEMDAQTLVADTQTLVGDRAVELGVKNHPPKDRDKPFFLVKKHEQWPQGHNTPLKSVVMCFFFAWNIRGLNSDRRHTMTKDWINIHRPLFGAFLETPILESNKERILRTVPRGWNYYGNFEENDYGRIVIVWDPRVTLDVYTATAQSVTCGVTILSENITLTVTFVYGFNLVEERTSLWVSLAELQASTPVSDHPWCVLGDFNQMLRSSHHSNHLSARTDDSGMDEANLGLQDAQLFEAQAKGLSFTWRNYFLDPSQSDHALCLFRMPAHKRQVVKPFKFFHHVIDHPEYAETVGEAWNCGLIPGTVQFKLVRSLKMLKKPLRRLNKRHFSGIFQRVKAQKEIVDDLQKRLLTSPDVSTARAEHLERDKLNCLLKAEEKYYRQRSRVRCADVGDRYTPFYHRVVAHHASKNHIHFLKDSNDNLLYAVEDIKAHAADYFQGILGSMDLPFSSTTTEELRNLLPFRCSDLQQSYLSRPVTAAEIKAILFSMPLNKSLGPDGRWPSATARLATDGKLCASEIYGVADNVNGTAARFVNFSFNRLNLFGLRGGYMYYSHGCCQLRISFSL</sequence>
<dbReference type="SUPFAM" id="SSF56219">
    <property type="entry name" value="DNase I-like"/>
    <property type="match status" value="1"/>
</dbReference>
<accession>A0ABQ8DHA7</accession>
<protein>
    <recommendedName>
        <fullName evidence="4">Endonuclease/exonuclease/phosphatase domain-containing protein</fullName>
    </recommendedName>
</protein>
<comment type="caution">
    <text evidence="2">The sequence shown here is derived from an EMBL/GenBank/DDBJ whole genome shotgun (WGS) entry which is preliminary data.</text>
</comment>
<dbReference type="Gene3D" id="3.60.10.10">
    <property type="entry name" value="Endonuclease/exonuclease/phosphatase"/>
    <property type="match status" value="1"/>
</dbReference>
<keyword evidence="3" id="KW-1185">Reference proteome</keyword>